<accession>A0AAX3BF06</accession>
<evidence type="ECO:0000259" key="1">
    <source>
        <dbReference type="PROSITE" id="PS50994"/>
    </source>
</evidence>
<protein>
    <submittedName>
        <fullName evidence="2">ISNCY family transposase</fullName>
    </submittedName>
</protein>
<reference evidence="2" key="1">
    <citation type="submission" date="2021-04" db="EMBL/GenBank/DDBJ databases">
        <authorList>
            <person name="Postec A."/>
        </authorList>
    </citation>
    <scope>NUCLEOTIDE SEQUENCE</scope>
    <source>
        <strain evidence="2">F1F22</strain>
    </source>
</reference>
<dbReference type="PANTHER" id="PTHR35004">
    <property type="entry name" value="TRANSPOSASE RV3428C-RELATED"/>
    <property type="match status" value="1"/>
</dbReference>
<dbReference type="Gene3D" id="3.30.420.10">
    <property type="entry name" value="Ribonuclease H-like superfamily/Ribonuclease H"/>
    <property type="match status" value="1"/>
</dbReference>
<reference evidence="2" key="2">
    <citation type="submission" date="2022-06" db="EMBL/GenBank/DDBJ databases">
        <title>Thermospira aquatica gen. nov., sp. nov.</title>
        <authorList>
            <person name="Ben Ali Gam Z."/>
            <person name="Labat M."/>
        </authorList>
    </citation>
    <scope>NUCLEOTIDE SEQUENCE</scope>
    <source>
        <strain evidence="2">F1F22</strain>
    </source>
</reference>
<dbReference type="PROSITE" id="PS50994">
    <property type="entry name" value="INTEGRASE"/>
    <property type="match status" value="1"/>
</dbReference>
<evidence type="ECO:0000313" key="2">
    <source>
        <dbReference type="EMBL" id="URA10261.1"/>
    </source>
</evidence>
<dbReference type="NCBIfam" id="NF033594">
    <property type="entry name" value="transpos_ISNCY_2"/>
    <property type="match status" value="1"/>
</dbReference>
<dbReference type="Pfam" id="PF13384">
    <property type="entry name" value="HTH_23"/>
    <property type="match status" value="1"/>
</dbReference>
<proteinExistence type="predicted"/>
<feature type="domain" description="Integrase catalytic" evidence="1">
    <location>
        <begin position="131"/>
        <end position="256"/>
    </location>
</feature>
<sequence>MREVITMTLKAQKRAKILEMVKNKKIKQKDAAIILGICRRQLIRIFKEYLSKGDEALNHKLIGKPGNHRISSDIKEKIMQIVRNNYKGFKPTFIAEKLYEEHHIKIGASTLRLWMMETGLWKKIRKTAKHRTRRPRKEHFGEMIQMDGSIHDWFGTGKEVCLMNMVDDATGTSYGLFDTGETTQVALQCLFDWIMKYGIPYSIYCDYKSLFYTKREATIEEQLAGKLPLTKFGEVCHRLGIEMIYAHSPQAKGRVEMEWDPSGQVNSRNETKNIKDIDSANRFLKEYYWEKNNRKFSKKPLSDEDFHIALMPDQDLRNYVCYTAECKVYRDYTIKFSKRIYQIEKKQPIAIKPGDNVILKTWLDGSIHIFKKNIELNFFEIDDYGRRVIVSRKLCLVIG</sequence>
<dbReference type="PANTHER" id="PTHR35004:SF7">
    <property type="entry name" value="INTEGRASE PROTEIN"/>
    <property type="match status" value="1"/>
</dbReference>
<dbReference type="InterPro" id="IPR009057">
    <property type="entry name" value="Homeodomain-like_sf"/>
</dbReference>
<dbReference type="InterPro" id="IPR047797">
    <property type="entry name" value="ISNCY_transpos"/>
</dbReference>
<dbReference type="InterPro" id="IPR012337">
    <property type="entry name" value="RNaseH-like_sf"/>
</dbReference>
<organism evidence="2 3">
    <name type="scientific">Thermospira aquatica</name>
    <dbReference type="NCBI Taxonomy" id="2828656"/>
    <lineage>
        <taxon>Bacteria</taxon>
        <taxon>Pseudomonadati</taxon>
        <taxon>Spirochaetota</taxon>
        <taxon>Spirochaetia</taxon>
        <taxon>Brevinematales</taxon>
        <taxon>Thermospiraceae</taxon>
        <taxon>Thermospira</taxon>
    </lineage>
</organism>
<dbReference type="AlphaFoldDB" id="A0AAX3BF06"/>
<keyword evidence="3" id="KW-1185">Reference proteome</keyword>
<dbReference type="EMBL" id="CP073355">
    <property type="protein sequence ID" value="URA10261.1"/>
    <property type="molecule type" value="Genomic_DNA"/>
</dbReference>
<dbReference type="InterPro" id="IPR001584">
    <property type="entry name" value="Integrase_cat-core"/>
</dbReference>
<dbReference type="KEGG" id="taqu:KDW03_00185"/>
<dbReference type="GO" id="GO:0003676">
    <property type="term" value="F:nucleic acid binding"/>
    <property type="evidence" value="ECO:0007669"/>
    <property type="project" value="InterPro"/>
</dbReference>
<gene>
    <name evidence="2" type="ORF">KDW03_00185</name>
</gene>
<dbReference type="Proteomes" id="UP001056539">
    <property type="component" value="Chromosome"/>
</dbReference>
<dbReference type="SUPFAM" id="SSF46689">
    <property type="entry name" value="Homeodomain-like"/>
    <property type="match status" value="1"/>
</dbReference>
<dbReference type="GO" id="GO:0015074">
    <property type="term" value="P:DNA integration"/>
    <property type="evidence" value="ECO:0007669"/>
    <property type="project" value="InterPro"/>
</dbReference>
<evidence type="ECO:0000313" key="3">
    <source>
        <dbReference type="Proteomes" id="UP001056539"/>
    </source>
</evidence>
<dbReference type="SUPFAM" id="SSF53098">
    <property type="entry name" value="Ribonuclease H-like"/>
    <property type="match status" value="1"/>
</dbReference>
<name>A0AAX3BF06_9SPIR</name>
<dbReference type="InterPro" id="IPR036397">
    <property type="entry name" value="RNaseH_sf"/>
</dbReference>
<dbReference type="RefSeq" id="WP_271435392.1">
    <property type="nucleotide sequence ID" value="NZ_CP073355.1"/>
</dbReference>